<feature type="domain" description="AAA+ ATPase" evidence="3">
    <location>
        <begin position="136"/>
        <end position="277"/>
    </location>
</feature>
<dbReference type="InterPro" id="IPR027417">
    <property type="entry name" value="P-loop_NTPase"/>
</dbReference>
<dbReference type="GO" id="GO:0005524">
    <property type="term" value="F:ATP binding"/>
    <property type="evidence" value="ECO:0007669"/>
    <property type="project" value="UniProtKB-KW"/>
</dbReference>
<evidence type="ECO:0000313" key="5">
    <source>
        <dbReference type="Proteomes" id="UP000321491"/>
    </source>
</evidence>
<dbReference type="InterPro" id="IPR045735">
    <property type="entry name" value="Spore_III_AA_AAA+_ATPase"/>
</dbReference>
<dbReference type="PANTHER" id="PTHR20953:SF3">
    <property type="entry name" value="P-LOOP CONTAINING NUCLEOSIDE TRIPHOSPHATE HYDROLASES SUPERFAMILY PROTEIN"/>
    <property type="match status" value="1"/>
</dbReference>
<name>A0A511UZF6_9BACI</name>
<dbReference type="Proteomes" id="UP000321491">
    <property type="component" value="Unassembled WGS sequence"/>
</dbReference>
<dbReference type="PANTHER" id="PTHR20953">
    <property type="entry name" value="KINASE-RELATED"/>
    <property type="match status" value="1"/>
</dbReference>
<dbReference type="RefSeq" id="WP_146937039.1">
    <property type="nucleotide sequence ID" value="NZ_BJXW01000012.1"/>
</dbReference>
<evidence type="ECO:0000259" key="3">
    <source>
        <dbReference type="SMART" id="SM00382"/>
    </source>
</evidence>
<keyword evidence="1" id="KW-0547">Nucleotide-binding</keyword>
<proteinExistence type="predicted"/>
<dbReference type="SMART" id="SM00382">
    <property type="entry name" value="AAA"/>
    <property type="match status" value="1"/>
</dbReference>
<sequence length="324" mass="37223">MEEILRLFPQVIRNQLEQSLVDRWDKLQEIRIRTEKPIELIFTNHHEWLPNLIPTHHDRVHIINQLSEFSLYRLTDELREGFITIQGGHRVGIAGKVNTENGVVKAIQPISYFNIRIAKQIKGVAKTLIPYLYDKEYKNTLIIGAPQTGKTTYIRDLIRLISSGWNHVPAHKVGVIDERSEIGASIKGVPQHDLGKRTDILDACPKAEGMMMLIRSMSPDILVVDEIGSNDDVTALMEAVHAGVKVICTAHGSSVKDIRKRPSFLRLFEENIFERLVILNKKKRGRIKVIYDSSMRPIIRSGRKEKHEVVWRSTNHHGYNNDWL</sequence>
<evidence type="ECO:0000313" key="4">
    <source>
        <dbReference type="EMBL" id="GEN31128.1"/>
    </source>
</evidence>
<reference evidence="4 5" key="1">
    <citation type="submission" date="2019-07" db="EMBL/GenBank/DDBJ databases">
        <title>Whole genome shotgun sequence of Cerasibacillus quisquiliarum NBRC 102429.</title>
        <authorList>
            <person name="Hosoyama A."/>
            <person name="Uohara A."/>
            <person name="Ohji S."/>
            <person name="Ichikawa N."/>
        </authorList>
    </citation>
    <scope>NUCLEOTIDE SEQUENCE [LARGE SCALE GENOMIC DNA]</scope>
    <source>
        <strain evidence="4 5">NBRC 102429</strain>
    </source>
</reference>
<dbReference type="SUPFAM" id="SSF52540">
    <property type="entry name" value="P-loop containing nucleoside triphosphate hydrolases"/>
    <property type="match status" value="1"/>
</dbReference>
<evidence type="ECO:0000256" key="2">
    <source>
        <dbReference type="ARBA" id="ARBA00022840"/>
    </source>
</evidence>
<dbReference type="InterPro" id="IPR003593">
    <property type="entry name" value="AAA+_ATPase"/>
</dbReference>
<dbReference type="AlphaFoldDB" id="A0A511UZF6"/>
<evidence type="ECO:0000256" key="1">
    <source>
        <dbReference type="ARBA" id="ARBA00022741"/>
    </source>
</evidence>
<protein>
    <submittedName>
        <fullName evidence="4">Stage III sporulation protein AA</fullName>
    </submittedName>
</protein>
<dbReference type="Gene3D" id="3.40.50.300">
    <property type="entry name" value="P-loop containing nucleotide triphosphate hydrolases"/>
    <property type="match status" value="1"/>
</dbReference>
<gene>
    <name evidence="4" type="primary">spoIIIAA</name>
    <name evidence="4" type="ORF">CQU01_13660</name>
</gene>
<dbReference type="NCBIfam" id="TIGR02858">
    <property type="entry name" value="spore_III_AA"/>
    <property type="match status" value="1"/>
</dbReference>
<accession>A0A511UZF6</accession>
<keyword evidence="5" id="KW-1185">Reference proteome</keyword>
<comment type="caution">
    <text evidence="4">The sequence shown here is derived from an EMBL/GenBank/DDBJ whole genome shotgun (WGS) entry which is preliminary data.</text>
</comment>
<dbReference type="EMBL" id="BJXW01000012">
    <property type="protein sequence ID" value="GEN31128.1"/>
    <property type="molecule type" value="Genomic_DNA"/>
</dbReference>
<dbReference type="Pfam" id="PF19568">
    <property type="entry name" value="Spore_III_AA"/>
    <property type="match status" value="1"/>
</dbReference>
<keyword evidence="2" id="KW-0067">ATP-binding</keyword>
<dbReference type="OrthoDB" id="9768243at2"/>
<organism evidence="4 5">
    <name type="scientific">Cerasibacillus quisquiliarum</name>
    <dbReference type="NCBI Taxonomy" id="227865"/>
    <lineage>
        <taxon>Bacteria</taxon>
        <taxon>Bacillati</taxon>
        <taxon>Bacillota</taxon>
        <taxon>Bacilli</taxon>
        <taxon>Bacillales</taxon>
        <taxon>Bacillaceae</taxon>
        <taxon>Cerasibacillus</taxon>
    </lineage>
</organism>
<dbReference type="InterPro" id="IPR014217">
    <property type="entry name" value="Spore_III_AA"/>
</dbReference>